<dbReference type="Proteomes" id="UP000031575">
    <property type="component" value="Unassembled WGS sequence"/>
</dbReference>
<dbReference type="GO" id="GO:0005739">
    <property type="term" value="C:mitochondrion"/>
    <property type="evidence" value="ECO:0007669"/>
    <property type="project" value="TreeGrafter"/>
</dbReference>
<protein>
    <recommendedName>
        <fullName evidence="3">Mesaconyl-C4 CoA hydratase</fullName>
    </recommendedName>
</protein>
<dbReference type="HOGENOM" id="CLU_028690_0_1_1"/>
<keyword evidence="2" id="KW-1185">Reference proteome</keyword>
<accession>A0A0C2J8K2</accession>
<proteinExistence type="predicted"/>
<dbReference type="InterPro" id="IPR029069">
    <property type="entry name" value="HotDog_dom_sf"/>
</dbReference>
<dbReference type="RefSeq" id="XP_040623340.1">
    <property type="nucleotide sequence ID" value="XM_040762264.1"/>
</dbReference>
<dbReference type="Gene3D" id="3.10.129.10">
    <property type="entry name" value="Hotdog Thioesterase"/>
    <property type="match status" value="1"/>
</dbReference>
<dbReference type="EMBL" id="AWTV01000001">
    <property type="protein sequence ID" value="KIH95330.1"/>
    <property type="molecule type" value="Genomic_DNA"/>
</dbReference>
<dbReference type="OrthoDB" id="3257538at2759"/>
<dbReference type="VEuPathDB" id="FungiDB:SPBR_03976"/>
<comment type="caution">
    <text evidence="1">The sequence shown here is derived from an EMBL/GenBank/DDBJ whole genome shotgun (WGS) entry which is preliminary data.</text>
</comment>
<evidence type="ECO:0008006" key="3">
    <source>
        <dbReference type="Google" id="ProtNLM"/>
    </source>
</evidence>
<reference evidence="1 2" key="1">
    <citation type="journal article" date="2014" name="BMC Genomics">
        <title>Comparative genomics of the major fungal agents of human and animal Sporotrichosis: Sporothrix schenckii and Sporothrix brasiliensis.</title>
        <authorList>
            <person name="Teixeira M.M."/>
            <person name="de Almeida L.G."/>
            <person name="Kubitschek-Barreira P."/>
            <person name="Alves F.L."/>
            <person name="Kioshima E.S."/>
            <person name="Abadio A.K."/>
            <person name="Fernandes L."/>
            <person name="Derengowski L.S."/>
            <person name="Ferreira K.S."/>
            <person name="Souza R.C."/>
            <person name="Ruiz J.C."/>
            <person name="de Andrade N.C."/>
            <person name="Paes H.C."/>
            <person name="Nicola A.M."/>
            <person name="Albuquerque P."/>
            <person name="Gerber A.L."/>
            <person name="Martins V.P."/>
            <person name="Peconick L.D."/>
            <person name="Neto A.V."/>
            <person name="Chaucanez C.B."/>
            <person name="Silva P.A."/>
            <person name="Cunha O.L."/>
            <person name="de Oliveira F.F."/>
            <person name="dos Santos T.C."/>
            <person name="Barros A.L."/>
            <person name="Soares M.A."/>
            <person name="de Oliveira L.M."/>
            <person name="Marini M.M."/>
            <person name="Villalobos-Duno H."/>
            <person name="Cunha M.M."/>
            <person name="de Hoog S."/>
            <person name="da Silveira J.F."/>
            <person name="Henrissat B."/>
            <person name="Nino-Vega G.A."/>
            <person name="Cisalpino P.S."/>
            <person name="Mora-Montes H.M."/>
            <person name="Almeida S.R."/>
            <person name="Stajich J.E."/>
            <person name="Lopes-Bezerra L.M."/>
            <person name="Vasconcelos A.T."/>
            <person name="Felipe M.S."/>
        </authorList>
    </citation>
    <scope>NUCLEOTIDE SEQUENCE [LARGE SCALE GENOMIC DNA]</scope>
    <source>
        <strain evidence="1 2">5110</strain>
    </source>
</reference>
<sequence length="340" mass="37072">MAAAEAAERLMAAHGTATVVRHQYIDANQLAKMAWTLGRPSVSGVTVTDDAALPDGTPVPAGYHLAYFAPGGLEADLGPDGTDRTFNAPAPFTRRMWAGGRMEWTTDTVSGGRDGLRVGEVAEERTRLVSATPKLSKSSGHGMVLVEVEKELWTPRGLAVVDRRSWIFQPAVAPDTETLTSASTLPGAPFLSYKGPSTVHDVMDCTRSTAASGAASISENATDLVRHFCWSPVALFRFSALTFNGHKIHYNEDWTQSMEKQNGLVVHGPLNLINLLNYWQDATGNVTGPQRIHYRALRPLYAGDTYQIRTRGKTAGERPRPVWDVVVQKNGKYHMSAEIQ</sequence>
<dbReference type="PANTHER" id="PTHR28152">
    <property type="entry name" value="HYDROXYACYL-THIOESTER DEHYDRATASE TYPE 2, MITOCHONDRIAL"/>
    <property type="match status" value="1"/>
</dbReference>
<gene>
    <name evidence="1" type="ORF">SPBR_03976</name>
</gene>
<dbReference type="GO" id="GO:0019171">
    <property type="term" value="F:(3R)-hydroxyacyl-[acyl-carrier-protein] dehydratase activity"/>
    <property type="evidence" value="ECO:0007669"/>
    <property type="project" value="TreeGrafter"/>
</dbReference>
<organism evidence="1 2">
    <name type="scientific">Sporothrix brasiliensis 5110</name>
    <dbReference type="NCBI Taxonomy" id="1398154"/>
    <lineage>
        <taxon>Eukaryota</taxon>
        <taxon>Fungi</taxon>
        <taxon>Dikarya</taxon>
        <taxon>Ascomycota</taxon>
        <taxon>Pezizomycotina</taxon>
        <taxon>Sordariomycetes</taxon>
        <taxon>Sordariomycetidae</taxon>
        <taxon>Ophiostomatales</taxon>
        <taxon>Ophiostomataceae</taxon>
        <taxon>Sporothrix</taxon>
    </lineage>
</organism>
<evidence type="ECO:0000313" key="1">
    <source>
        <dbReference type="EMBL" id="KIH95330.1"/>
    </source>
</evidence>
<evidence type="ECO:0000313" key="2">
    <source>
        <dbReference type="Proteomes" id="UP000031575"/>
    </source>
</evidence>
<dbReference type="SUPFAM" id="SSF54637">
    <property type="entry name" value="Thioesterase/thiol ester dehydrase-isomerase"/>
    <property type="match status" value="1"/>
</dbReference>
<name>A0A0C2J8K2_9PEZI</name>
<dbReference type="PANTHER" id="PTHR28152:SF2">
    <property type="entry name" value="N-TERMINAL OF MAOC-LIKE DEHYDRATASE DOMAIN-CONTAINING PROTEIN"/>
    <property type="match status" value="1"/>
</dbReference>
<dbReference type="AlphaFoldDB" id="A0A0C2J8K2"/>
<dbReference type="InterPro" id="IPR052741">
    <property type="entry name" value="Mitochondrial_HTD2"/>
</dbReference>
<dbReference type="GeneID" id="63677185"/>